<evidence type="ECO:0000313" key="8">
    <source>
        <dbReference type="Proteomes" id="UP000036908"/>
    </source>
</evidence>
<evidence type="ECO:0000256" key="4">
    <source>
        <dbReference type="ARBA" id="ARBA00023284"/>
    </source>
</evidence>
<keyword evidence="4" id="KW-0676">Redox-active center</keyword>
<dbReference type="InterPro" id="IPR013766">
    <property type="entry name" value="Thioredoxin_domain"/>
</dbReference>
<evidence type="ECO:0000313" key="7">
    <source>
        <dbReference type="EMBL" id="KOF02348.1"/>
    </source>
</evidence>
<dbReference type="Gene3D" id="3.40.30.10">
    <property type="entry name" value="Glutaredoxin"/>
    <property type="match status" value="1"/>
</dbReference>
<dbReference type="PROSITE" id="PS00194">
    <property type="entry name" value="THIOREDOXIN_1"/>
    <property type="match status" value="1"/>
</dbReference>
<dbReference type="PROSITE" id="PS51352">
    <property type="entry name" value="THIOREDOXIN_2"/>
    <property type="match status" value="1"/>
</dbReference>
<organism evidence="7 8">
    <name type="scientific">Roseivirga seohaensis subsp. aquiponti</name>
    <dbReference type="NCBI Taxonomy" id="1566026"/>
    <lineage>
        <taxon>Bacteria</taxon>
        <taxon>Pseudomonadati</taxon>
        <taxon>Bacteroidota</taxon>
        <taxon>Cytophagia</taxon>
        <taxon>Cytophagales</taxon>
        <taxon>Roseivirgaceae</taxon>
        <taxon>Roseivirga</taxon>
    </lineage>
</organism>
<dbReference type="InterPro" id="IPR000866">
    <property type="entry name" value="AhpC/TSA"/>
</dbReference>
<dbReference type="Pfam" id="PF00578">
    <property type="entry name" value="AhpC-TSA"/>
    <property type="match status" value="1"/>
</dbReference>
<protein>
    <recommendedName>
        <fullName evidence="6">Thioredoxin domain-containing protein</fullName>
    </recommendedName>
</protein>
<dbReference type="Proteomes" id="UP000036908">
    <property type="component" value="Unassembled WGS sequence"/>
</dbReference>
<keyword evidence="8" id="KW-1185">Reference proteome</keyword>
<dbReference type="GO" id="GO:0030313">
    <property type="term" value="C:cell envelope"/>
    <property type="evidence" value="ECO:0007669"/>
    <property type="project" value="UniProtKB-SubCell"/>
</dbReference>
<evidence type="ECO:0000256" key="1">
    <source>
        <dbReference type="ARBA" id="ARBA00004196"/>
    </source>
</evidence>
<dbReference type="PANTHER" id="PTHR42852">
    <property type="entry name" value="THIOL:DISULFIDE INTERCHANGE PROTEIN DSBE"/>
    <property type="match status" value="1"/>
</dbReference>
<gene>
    <name evidence="7" type="ORF">OB69_13085</name>
</gene>
<feature type="chain" id="PRO_5005580304" description="Thioredoxin domain-containing protein" evidence="5">
    <location>
        <begin position="24"/>
        <end position="372"/>
    </location>
</feature>
<dbReference type="GO" id="GO:0017004">
    <property type="term" value="P:cytochrome complex assembly"/>
    <property type="evidence" value="ECO:0007669"/>
    <property type="project" value="UniProtKB-KW"/>
</dbReference>
<evidence type="ECO:0000259" key="6">
    <source>
        <dbReference type="PROSITE" id="PS51352"/>
    </source>
</evidence>
<proteinExistence type="predicted"/>
<dbReference type="CDD" id="cd02966">
    <property type="entry name" value="TlpA_like_family"/>
    <property type="match status" value="1"/>
</dbReference>
<dbReference type="AlphaFoldDB" id="A0A0L8AIS5"/>
<dbReference type="InterPro" id="IPR025380">
    <property type="entry name" value="DUF4369"/>
</dbReference>
<accession>A0A0L8AIS5</accession>
<keyword evidence="2" id="KW-0201">Cytochrome c-type biogenesis</keyword>
<dbReference type="EMBL" id="JSVA01000014">
    <property type="protein sequence ID" value="KOF02348.1"/>
    <property type="molecule type" value="Genomic_DNA"/>
</dbReference>
<keyword evidence="3" id="KW-1015">Disulfide bond</keyword>
<dbReference type="PATRIC" id="fig|1566026.4.peg.915"/>
<dbReference type="InterPro" id="IPR036249">
    <property type="entry name" value="Thioredoxin-like_sf"/>
</dbReference>
<dbReference type="Pfam" id="PF14289">
    <property type="entry name" value="DUF4369"/>
    <property type="match status" value="1"/>
</dbReference>
<dbReference type="GO" id="GO:0016209">
    <property type="term" value="F:antioxidant activity"/>
    <property type="evidence" value="ECO:0007669"/>
    <property type="project" value="InterPro"/>
</dbReference>
<comment type="caution">
    <text evidence="7">The sequence shown here is derived from an EMBL/GenBank/DDBJ whole genome shotgun (WGS) entry which is preliminary data.</text>
</comment>
<dbReference type="InterPro" id="IPR017937">
    <property type="entry name" value="Thioredoxin_CS"/>
</dbReference>
<reference evidence="8" key="1">
    <citation type="submission" date="2014-11" db="EMBL/GenBank/DDBJ databases">
        <title>Genome sequencing of Roseivirga sp. D-25.</title>
        <authorList>
            <person name="Selvaratnam C."/>
            <person name="Thevarajoo S."/>
            <person name="Goh K.M."/>
            <person name="Eee R."/>
            <person name="Chan K.-G."/>
            <person name="Chong C.S."/>
        </authorList>
    </citation>
    <scope>NUCLEOTIDE SEQUENCE [LARGE SCALE GENOMIC DNA]</scope>
    <source>
        <strain evidence="8">D-25</strain>
    </source>
</reference>
<name>A0A0L8AIS5_9BACT</name>
<comment type="subcellular location">
    <subcellularLocation>
        <location evidence="1">Cell envelope</location>
    </subcellularLocation>
</comment>
<dbReference type="SUPFAM" id="SSF52833">
    <property type="entry name" value="Thioredoxin-like"/>
    <property type="match status" value="1"/>
</dbReference>
<feature type="signal peptide" evidence="5">
    <location>
        <begin position="1"/>
        <end position="23"/>
    </location>
</feature>
<feature type="domain" description="Thioredoxin" evidence="6">
    <location>
        <begin position="233"/>
        <end position="372"/>
    </location>
</feature>
<evidence type="ECO:0000256" key="2">
    <source>
        <dbReference type="ARBA" id="ARBA00022748"/>
    </source>
</evidence>
<evidence type="ECO:0000256" key="3">
    <source>
        <dbReference type="ARBA" id="ARBA00023157"/>
    </source>
</evidence>
<dbReference type="RefSeq" id="WP_053224186.1">
    <property type="nucleotide sequence ID" value="NZ_JSVA01000014.1"/>
</dbReference>
<evidence type="ECO:0000256" key="5">
    <source>
        <dbReference type="SAM" id="SignalP"/>
    </source>
</evidence>
<dbReference type="GO" id="GO:0016491">
    <property type="term" value="F:oxidoreductase activity"/>
    <property type="evidence" value="ECO:0007669"/>
    <property type="project" value="InterPro"/>
</dbReference>
<sequence length="372" mass="41544">MTLKKNIAIVLVLLIISACSASKNDGTVKVSGVIKNPIPQGEIILEKFEVGQVVPVKTVNADTDGNFEIETEVTEPGFYRINVYGQQFEILVLNKEDITITADGQGGQMIEAKGSEDLKHLAQVQDYMEQYSYVVRDFNERYSKAQQSGDNLKMEELVEEGTALEAGKVKKLKAMAWEMDGSIVPLMVTDYFPDKSEEYKFLDSLGQKLQKELPGSSQVEMFVNNLAYFKPAVQMGDVAPDISLPNPDGTTMSLSDLRGKYVLLDFWAGWCGPCRKENPNVVAMYNKYNKDGFEVFSVSLDRTRDKWLSAIAEDGLVWPTHVSDLKYFQSEAAMTYKVNAIPFALLLDPEGRVIGKNLRGRALQNKLASIFE</sequence>
<dbReference type="InterPro" id="IPR050553">
    <property type="entry name" value="Thioredoxin_ResA/DsbE_sf"/>
</dbReference>
<dbReference type="PANTHER" id="PTHR42852:SF6">
    <property type="entry name" value="THIOL:DISULFIDE INTERCHANGE PROTEIN DSBE"/>
    <property type="match status" value="1"/>
</dbReference>
<dbReference type="PROSITE" id="PS51257">
    <property type="entry name" value="PROKAR_LIPOPROTEIN"/>
    <property type="match status" value="1"/>
</dbReference>
<keyword evidence="5" id="KW-0732">Signal</keyword>